<organism evidence="1 2">
    <name type="scientific">Ectopseudomonas oleovorans</name>
    <name type="common">Pseudomonas oleovorans</name>
    <dbReference type="NCBI Taxonomy" id="301"/>
    <lineage>
        <taxon>Bacteria</taxon>
        <taxon>Pseudomonadati</taxon>
        <taxon>Pseudomonadota</taxon>
        <taxon>Gammaproteobacteria</taxon>
        <taxon>Pseudomonadales</taxon>
        <taxon>Pseudomonadaceae</taxon>
        <taxon>Ectopseudomonas</taxon>
    </lineage>
</organism>
<reference evidence="1 2" key="1">
    <citation type="submission" date="2018-07" db="EMBL/GenBank/DDBJ databases">
        <title>Genome sequencing of rice bacterial endophytes.</title>
        <authorList>
            <person name="Venturi V."/>
        </authorList>
    </citation>
    <scope>NUCLEOTIDE SEQUENCE [LARGE SCALE GENOMIC DNA]</scope>
    <source>
        <strain evidence="1 2">AG1002</strain>
    </source>
</reference>
<dbReference type="EMBL" id="QRDL01000008">
    <property type="protein sequence ID" value="RED00366.1"/>
    <property type="molecule type" value="Genomic_DNA"/>
</dbReference>
<evidence type="ECO:0000313" key="2">
    <source>
        <dbReference type="Proteomes" id="UP000256988"/>
    </source>
</evidence>
<dbReference type="AlphaFoldDB" id="A0A3D9EBK9"/>
<dbReference type="Gene3D" id="3.55.50.30">
    <property type="match status" value="1"/>
</dbReference>
<gene>
    <name evidence="1" type="ORF">DFO60_4520</name>
</gene>
<proteinExistence type="predicted"/>
<accession>A0A3D9EBK9</accession>
<sequence>MPAQARVEPAWWPQPYPYVVVDQPLQEVLEAFGRNLGLPLDVDATVEGQAPARLEAATAGEFLEALARSARLAWFYDGNTLHVTPAARNQQQRIATGGLAVAQVQERLDAYGVSGNPLALRALPGAGGLLASGSPAFVEWLRQRLETPPAIATRAPSQGGVRVFRGAAREETVPVRAASSP</sequence>
<protein>
    <submittedName>
        <fullName evidence="1">Type III secretion protein C</fullName>
    </submittedName>
</protein>
<evidence type="ECO:0000313" key="1">
    <source>
        <dbReference type="EMBL" id="RED00366.1"/>
    </source>
</evidence>
<dbReference type="Proteomes" id="UP000256988">
    <property type="component" value="Unassembled WGS sequence"/>
</dbReference>
<name>A0A3D9EBK9_ECTOL</name>
<comment type="caution">
    <text evidence="1">The sequence shown here is derived from an EMBL/GenBank/DDBJ whole genome shotgun (WGS) entry which is preliminary data.</text>
</comment>